<protein>
    <recommendedName>
        <fullName evidence="3">Siderophore-interacting protein</fullName>
    </recommendedName>
</protein>
<dbReference type="InterPro" id="IPR052704">
    <property type="entry name" value="ECF_Sigma-70_Domain"/>
</dbReference>
<accession>A0ABN6X1F3</accession>
<evidence type="ECO:0000313" key="1">
    <source>
        <dbReference type="EMBL" id="BDZ37853.1"/>
    </source>
</evidence>
<dbReference type="EMBL" id="AP027728">
    <property type="protein sequence ID" value="BDZ37853.1"/>
    <property type="molecule type" value="Genomic_DNA"/>
</dbReference>
<gene>
    <name evidence="1" type="ORF">GCM10025863_04670</name>
</gene>
<evidence type="ECO:0008006" key="3">
    <source>
        <dbReference type="Google" id="ProtNLM"/>
    </source>
</evidence>
<name>A0ABN6X1F3_9MICO</name>
<reference evidence="2" key="1">
    <citation type="journal article" date="2019" name="Int. J. Syst. Evol. Microbiol.">
        <title>The Global Catalogue of Microorganisms (GCM) 10K type strain sequencing project: providing services to taxonomists for standard genome sequencing and annotation.</title>
        <authorList>
            <consortium name="The Broad Institute Genomics Platform"/>
            <consortium name="The Broad Institute Genome Sequencing Center for Infectious Disease"/>
            <person name="Wu L."/>
            <person name="Ma J."/>
        </authorList>
    </citation>
    <scope>NUCLEOTIDE SEQUENCE [LARGE SCALE GENOMIC DNA]</scope>
    <source>
        <strain evidence="2">NBRC 106310</strain>
    </source>
</reference>
<sequence length="129" mass="12972">MAPASDGTNAAAGCRAEDRGEAHCGAVIVVPGESGTVIGPDAVLIVDDGGHGPVTPTRMQGRARVIGGLRELMAAGTTPTLASINGSHGITLARDGRVVGVITVQVGGGMLSTIWVVSNPEKLRHWNAG</sequence>
<keyword evidence="2" id="KW-1185">Reference proteome</keyword>
<proteinExistence type="predicted"/>
<dbReference type="PANTHER" id="PTHR30173:SF43">
    <property type="entry name" value="ECF RNA POLYMERASE SIGMA FACTOR SIGI-RELATED"/>
    <property type="match status" value="1"/>
</dbReference>
<evidence type="ECO:0000313" key="2">
    <source>
        <dbReference type="Proteomes" id="UP001321543"/>
    </source>
</evidence>
<organism evidence="1 2">
    <name type="scientific">Microbacterium suwonense</name>
    <dbReference type="NCBI Taxonomy" id="683047"/>
    <lineage>
        <taxon>Bacteria</taxon>
        <taxon>Bacillati</taxon>
        <taxon>Actinomycetota</taxon>
        <taxon>Actinomycetes</taxon>
        <taxon>Micrococcales</taxon>
        <taxon>Microbacteriaceae</taxon>
        <taxon>Microbacterium</taxon>
    </lineage>
</organism>
<dbReference type="RefSeq" id="WP_286301692.1">
    <property type="nucleotide sequence ID" value="NZ_AP027728.1"/>
</dbReference>
<dbReference type="PANTHER" id="PTHR30173">
    <property type="entry name" value="SIGMA 19 FACTOR"/>
    <property type="match status" value="1"/>
</dbReference>
<dbReference type="Proteomes" id="UP001321543">
    <property type="component" value="Chromosome"/>
</dbReference>